<evidence type="ECO:0000256" key="1">
    <source>
        <dbReference type="ARBA" id="ARBA00022460"/>
    </source>
</evidence>
<dbReference type="GO" id="GO:0005615">
    <property type="term" value="C:extracellular space"/>
    <property type="evidence" value="ECO:0007669"/>
    <property type="project" value="TreeGrafter"/>
</dbReference>
<keyword evidence="4" id="KW-0732">Signal</keyword>
<dbReference type="PANTHER" id="PTHR12236">
    <property type="entry name" value="STRUCTURAL CONTITUENT OF CUTICLE"/>
    <property type="match status" value="1"/>
</dbReference>
<dbReference type="KEGG" id="btab:109039397"/>
<evidence type="ECO:0000256" key="2">
    <source>
        <dbReference type="PROSITE-ProRule" id="PRU00497"/>
    </source>
</evidence>
<organism evidence="5 6">
    <name type="scientific">Bemisia tabaci</name>
    <name type="common">Sweetpotato whitefly</name>
    <name type="synonym">Aleurodes tabaci</name>
    <dbReference type="NCBI Taxonomy" id="7038"/>
    <lineage>
        <taxon>Eukaryota</taxon>
        <taxon>Metazoa</taxon>
        <taxon>Ecdysozoa</taxon>
        <taxon>Arthropoda</taxon>
        <taxon>Hexapoda</taxon>
        <taxon>Insecta</taxon>
        <taxon>Pterygota</taxon>
        <taxon>Neoptera</taxon>
        <taxon>Paraneoptera</taxon>
        <taxon>Hemiptera</taxon>
        <taxon>Sternorrhyncha</taxon>
        <taxon>Aleyrodoidea</taxon>
        <taxon>Aleyrodidae</taxon>
        <taxon>Aleyrodinae</taxon>
        <taxon>Bemisia</taxon>
    </lineage>
</organism>
<dbReference type="Pfam" id="PF00379">
    <property type="entry name" value="Chitin_bind_4"/>
    <property type="match status" value="1"/>
</dbReference>
<gene>
    <name evidence="5" type="ORF">BEMITA_LOCUS4193</name>
</gene>
<name>A0A9P0A5C1_BEMTA</name>
<feature type="chain" id="PRO_5040299721" description="Cuticular protein" evidence="4">
    <location>
        <begin position="18"/>
        <end position="195"/>
    </location>
</feature>
<dbReference type="GO" id="GO:0031012">
    <property type="term" value="C:extracellular matrix"/>
    <property type="evidence" value="ECO:0007669"/>
    <property type="project" value="TreeGrafter"/>
</dbReference>
<dbReference type="Proteomes" id="UP001152759">
    <property type="component" value="Chromosome 2"/>
</dbReference>
<feature type="region of interest" description="Disordered" evidence="3">
    <location>
        <begin position="151"/>
        <end position="195"/>
    </location>
</feature>
<dbReference type="PANTHER" id="PTHR12236:SF86">
    <property type="entry name" value="CCP84AC-RELATED"/>
    <property type="match status" value="1"/>
</dbReference>
<protein>
    <recommendedName>
        <fullName evidence="7">Cuticular protein</fullName>
    </recommendedName>
</protein>
<dbReference type="PROSITE" id="PS51155">
    <property type="entry name" value="CHIT_BIND_RR_2"/>
    <property type="match status" value="1"/>
</dbReference>
<accession>A0A9P0A5C1</accession>
<dbReference type="GO" id="GO:0042302">
    <property type="term" value="F:structural constituent of cuticle"/>
    <property type="evidence" value="ECO:0007669"/>
    <property type="project" value="UniProtKB-UniRule"/>
</dbReference>
<dbReference type="InterPro" id="IPR000618">
    <property type="entry name" value="Insect_cuticle"/>
</dbReference>
<keyword evidence="1 2" id="KW-0193">Cuticle</keyword>
<dbReference type="PROSITE" id="PS00233">
    <property type="entry name" value="CHIT_BIND_RR_1"/>
    <property type="match status" value="1"/>
</dbReference>
<feature type="signal peptide" evidence="4">
    <location>
        <begin position="1"/>
        <end position="17"/>
    </location>
</feature>
<dbReference type="InterPro" id="IPR031311">
    <property type="entry name" value="CHIT_BIND_RR_consensus"/>
</dbReference>
<evidence type="ECO:0000313" key="6">
    <source>
        <dbReference type="Proteomes" id="UP001152759"/>
    </source>
</evidence>
<evidence type="ECO:0008006" key="7">
    <source>
        <dbReference type="Google" id="ProtNLM"/>
    </source>
</evidence>
<dbReference type="AlphaFoldDB" id="A0A9P0A5C1"/>
<reference evidence="5" key="1">
    <citation type="submission" date="2021-12" db="EMBL/GenBank/DDBJ databases">
        <authorList>
            <person name="King R."/>
        </authorList>
    </citation>
    <scope>NUCLEOTIDE SEQUENCE</scope>
</reference>
<feature type="compositionally biased region" description="Basic and acidic residues" evidence="3">
    <location>
        <begin position="183"/>
        <end position="195"/>
    </location>
</feature>
<dbReference type="InterPro" id="IPR051217">
    <property type="entry name" value="Insect_Cuticle_Struc_Prot"/>
</dbReference>
<sequence length="195" mass="20725">MITQLISVATLMAVARAGYLGDPGPGPLAHAYAPFLAGHAYPGFRYAAAAPAPAPPPPKPSFPIYKPAPAPIAYSAPLVHAPKAYAPAYPDAYPKYNFDYSVHDGYTGDTKSQHETRDGDVVQGSYSLVEPDGTLRTVNYAADPVNGFNAVVERSPPHGHAHAPKLYAPAPPRARAPTSPTTDDPRPRDPPQRPR</sequence>
<evidence type="ECO:0000313" key="5">
    <source>
        <dbReference type="EMBL" id="CAH0384909.1"/>
    </source>
</evidence>
<keyword evidence="6" id="KW-1185">Reference proteome</keyword>
<dbReference type="PRINTS" id="PR00947">
    <property type="entry name" value="CUTICLE"/>
</dbReference>
<proteinExistence type="predicted"/>
<evidence type="ECO:0000256" key="3">
    <source>
        <dbReference type="SAM" id="MobiDB-lite"/>
    </source>
</evidence>
<evidence type="ECO:0000256" key="4">
    <source>
        <dbReference type="SAM" id="SignalP"/>
    </source>
</evidence>
<dbReference type="EMBL" id="OU963863">
    <property type="protein sequence ID" value="CAH0384909.1"/>
    <property type="molecule type" value="Genomic_DNA"/>
</dbReference>